<dbReference type="Pfam" id="PF25198">
    <property type="entry name" value="Spore_GerAC_N"/>
    <property type="match status" value="1"/>
</dbReference>
<evidence type="ECO:0000259" key="9">
    <source>
        <dbReference type="Pfam" id="PF25198"/>
    </source>
</evidence>
<feature type="domain" description="Spore germination protein N-terminal" evidence="9">
    <location>
        <begin position="26"/>
        <end position="191"/>
    </location>
</feature>
<keyword evidence="6" id="KW-0564">Palmitate</keyword>
<dbReference type="PROSITE" id="PS51257">
    <property type="entry name" value="PROKAR_LIPOPROTEIN"/>
    <property type="match status" value="1"/>
</dbReference>
<comment type="caution">
    <text evidence="10">The sequence shown here is derived from an EMBL/GenBank/DDBJ whole genome shotgun (WGS) entry which is preliminary data.</text>
</comment>
<keyword evidence="11" id="KW-1185">Reference proteome</keyword>
<evidence type="ECO:0000256" key="6">
    <source>
        <dbReference type="ARBA" id="ARBA00023139"/>
    </source>
</evidence>
<reference evidence="11" key="1">
    <citation type="journal article" date="2019" name="Int. J. Syst. Evol. Microbiol.">
        <title>The Global Catalogue of Microorganisms (GCM) 10K type strain sequencing project: providing services to taxonomists for standard genome sequencing and annotation.</title>
        <authorList>
            <consortium name="The Broad Institute Genomics Platform"/>
            <consortium name="The Broad Institute Genome Sequencing Center for Infectious Disease"/>
            <person name="Wu L."/>
            <person name="Ma J."/>
        </authorList>
    </citation>
    <scope>NUCLEOTIDE SEQUENCE [LARGE SCALE GENOMIC DNA]</scope>
    <source>
        <strain evidence="11">PCU 280</strain>
    </source>
</reference>
<dbReference type="InterPro" id="IPR046953">
    <property type="entry name" value="Spore_GerAC-like_C"/>
</dbReference>
<organism evidence="10 11">
    <name type="scientific">Paenibacillus septentrionalis</name>
    <dbReference type="NCBI Taxonomy" id="429342"/>
    <lineage>
        <taxon>Bacteria</taxon>
        <taxon>Bacillati</taxon>
        <taxon>Bacillota</taxon>
        <taxon>Bacilli</taxon>
        <taxon>Bacillales</taxon>
        <taxon>Paenibacillaceae</taxon>
        <taxon>Paenibacillus</taxon>
    </lineage>
</organism>
<dbReference type="InterPro" id="IPR038501">
    <property type="entry name" value="Spore_GerAC_C_sf"/>
</dbReference>
<evidence type="ECO:0000259" key="8">
    <source>
        <dbReference type="Pfam" id="PF05504"/>
    </source>
</evidence>
<feature type="domain" description="Spore germination GerAC-like C-terminal" evidence="8">
    <location>
        <begin position="230"/>
        <end position="353"/>
    </location>
</feature>
<dbReference type="Proteomes" id="UP001596233">
    <property type="component" value="Unassembled WGS sequence"/>
</dbReference>
<keyword evidence="5" id="KW-0472">Membrane</keyword>
<dbReference type="RefSeq" id="WP_379233426.1">
    <property type="nucleotide sequence ID" value="NZ_JBHSTE010000003.1"/>
</dbReference>
<accession>A0ABW1V394</accession>
<sequence>MRLFTMIRIISIFLFLLLLSGCWSSTNLANQHYVTTLGLDYDGETYYIYAQIIRFENVARLEGQGSSSKENTYVGKGSGPSVNMAAADLYSSAQVRIDWGQTRAIIVSHRALQTLDSEIVERVYRFPENRYNTWLYVTEDSIEEIMLTNSFYERTSLFSILHMPANTFRQYSTIPPIRMFKYLSYLNEPDRIIQVPCIGFNEKSWKSNEKQLKLLEVTGGYFETTAGVKRTFTKEQLKGMRWMDPRMSRTMLLLKEEQKIYGVLTIEINKIKRKVKLVNGEPKFVIKATYKGSLNEYIEEIEYDNMIALAEGLIKEEIMQMYKVGVEEEIDLFNLMHYFRLRYPTAWKNLTKNGEQFILTEQSIERLDIEVVVPYNGKYKRQI</sequence>
<evidence type="ECO:0000256" key="3">
    <source>
        <dbReference type="ARBA" id="ARBA00022544"/>
    </source>
</evidence>
<proteinExistence type="inferred from homology"/>
<dbReference type="InterPro" id="IPR008844">
    <property type="entry name" value="Spore_GerAC-like"/>
</dbReference>
<dbReference type="NCBIfam" id="TIGR02887">
    <property type="entry name" value="spore_ger_x_C"/>
    <property type="match status" value="1"/>
</dbReference>
<keyword evidence="4" id="KW-0732">Signal</keyword>
<evidence type="ECO:0000256" key="5">
    <source>
        <dbReference type="ARBA" id="ARBA00023136"/>
    </source>
</evidence>
<comment type="subcellular location">
    <subcellularLocation>
        <location evidence="1">Membrane</location>
        <topology evidence="1">Lipid-anchor</topology>
    </subcellularLocation>
</comment>
<evidence type="ECO:0000256" key="7">
    <source>
        <dbReference type="ARBA" id="ARBA00023288"/>
    </source>
</evidence>
<protein>
    <submittedName>
        <fullName evidence="10">Ger(X)C family spore germination protein</fullName>
    </submittedName>
</protein>
<keyword evidence="7" id="KW-0449">Lipoprotein</keyword>
<evidence type="ECO:0000256" key="2">
    <source>
        <dbReference type="ARBA" id="ARBA00007886"/>
    </source>
</evidence>
<comment type="similarity">
    <text evidence="2">Belongs to the GerABKC lipoprotein family.</text>
</comment>
<evidence type="ECO:0000256" key="4">
    <source>
        <dbReference type="ARBA" id="ARBA00022729"/>
    </source>
</evidence>
<dbReference type="PANTHER" id="PTHR35789:SF1">
    <property type="entry name" value="SPORE GERMINATION PROTEIN B3"/>
    <property type="match status" value="1"/>
</dbReference>
<dbReference type="Pfam" id="PF05504">
    <property type="entry name" value="Spore_GerAC"/>
    <property type="match status" value="1"/>
</dbReference>
<name>A0ABW1V394_9BACL</name>
<evidence type="ECO:0000256" key="1">
    <source>
        <dbReference type="ARBA" id="ARBA00004635"/>
    </source>
</evidence>
<dbReference type="EMBL" id="JBHSTE010000003">
    <property type="protein sequence ID" value="MFC6332706.1"/>
    <property type="molecule type" value="Genomic_DNA"/>
</dbReference>
<evidence type="ECO:0000313" key="11">
    <source>
        <dbReference type="Proteomes" id="UP001596233"/>
    </source>
</evidence>
<keyword evidence="3" id="KW-0309">Germination</keyword>
<dbReference type="PANTHER" id="PTHR35789">
    <property type="entry name" value="SPORE GERMINATION PROTEIN B3"/>
    <property type="match status" value="1"/>
</dbReference>
<evidence type="ECO:0000313" key="10">
    <source>
        <dbReference type="EMBL" id="MFC6332706.1"/>
    </source>
</evidence>
<dbReference type="InterPro" id="IPR057336">
    <property type="entry name" value="GerAC_N"/>
</dbReference>
<dbReference type="Gene3D" id="3.30.300.210">
    <property type="entry name" value="Nutrient germinant receptor protein C, domain 3"/>
    <property type="match status" value="1"/>
</dbReference>
<gene>
    <name evidence="10" type="ORF">ACFP56_08735</name>
</gene>